<comment type="subcellular location">
    <subcellularLocation>
        <location evidence="1 7">Cell membrane</location>
        <topology evidence="1 7">Multi-pass membrane protein</topology>
    </subcellularLocation>
</comment>
<dbReference type="AlphaFoldDB" id="A0A1I0F7Z5"/>
<organism evidence="9 10">
    <name type="scientific">Oceanobacillus limi</name>
    <dbReference type="NCBI Taxonomy" id="930131"/>
    <lineage>
        <taxon>Bacteria</taxon>
        <taxon>Bacillati</taxon>
        <taxon>Bacillota</taxon>
        <taxon>Bacilli</taxon>
        <taxon>Bacillales</taxon>
        <taxon>Bacillaceae</taxon>
        <taxon>Oceanobacillus</taxon>
    </lineage>
</organism>
<keyword evidence="3" id="KW-1003">Cell membrane</keyword>
<reference evidence="9 10" key="1">
    <citation type="submission" date="2016-10" db="EMBL/GenBank/DDBJ databases">
        <authorList>
            <person name="de Groot N.N."/>
        </authorList>
    </citation>
    <scope>NUCLEOTIDE SEQUENCE [LARGE SCALE GENOMIC DNA]</scope>
    <source>
        <strain evidence="9 10">IBRC-M 10780</strain>
    </source>
</reference>
<gene>
    <name evidence="9" type="ORF">SAMN05216389_11455</name>
</gene>
<evidence type="ECO:0000256" key="5">
    <source>
        <dbReference type="ARBA" id="ARBA00022989"/>
    </source>
</evidence>
<evidence type="ECO:0000313" key="9">
    <source>
        <dbReference type="EMBL" id="SET54220.1"/>
    </source>
</evidence>
<dbReference type="Pfam" id="PF00893">
    <property type="entry name" value="Multi_Drug_Res"/>
    <property type="match status" value="1"/>
</dbReference>
<evidence type="ECO:0000256" key="8">
    <source>
        <dbReference type="SAM" id="Phobius"/>
    </source>
</evidence>
<feature type="transmembrane region" description="Helical" evidence="8">
    <location>
        <begin position="85"/>
        <end position="103"/>
    </location>
</feature>
<dbReference type="Gene3D" id="1.10.3730.20">
    <property type="match status" value="1"/>
</dbReference>
<name>A0A1I0F7Z5_9BACI</name>
<evidence type="ECO:0000256" key="3">
    <source>
        <dbReference type="ARBA" id="ARBA00022475"/>
    </source>
</evidence>
<keyword evidence="10" id="KW-1185">Reference proteome</keyword>
<dbReference type="FunFam" id="1.10.3730.20:FF:000001">
    <property type="entry name" value="Quaternary ammonium compound resistance transporter SugE"/>
    <property type="match status" value="1"/>
</dbReference>
<dbReference type="InterPro" id="IPR000390">
    <property type="entry name" value="Small_drug/metabolite_transptr"/>
</dbReference>
<keyword evidence="4 7" id="KW-0812">Transmembrane</keyword>
<dbReference type="Proteomes" id="UP000198618">
    <property type="component" value="Unassembled WGS sequence"/>
</dbReference>
<dbReference type="OrthoDB" id="21828at2"/>
<evidence type="ECO:0000256" key="2">
    <source>
        <dbReference type="ARBA" id="ARBA00022448"/>
    </source>
</evidence>
<dbReference type="InterPro" id="IPR037185">
    <property type="entry name" value="EmrE-like"/>
</dbReference>
<dbReference type="EMBL" id="FOHE01000014">
    <property type="protein sequence ID" value="SET54220.1"/>
    <property type="molecule type" value="Genomic_DNA"/>
</dbReference>
<evidence type="ECO:0000256" key="4">
    <source>
        <dbReference type="ARBA" id="ARBA00022692"/>
    </source>
</evidence>
<keyword evidence="6 8" id="KW-0472">Membrane</keyword>
<dbReference type="PANTHER" id="PTHR30561:SF1">
    <property type="entry name" value="MULTIDRUG TRANSPORTER EMRE"/>
    <property type="match status" value="1"/>
</dbReference>
<dbReference type="PANTHER" id="PTHR30561">
    <property type="entry name" value="SMR FAMILY PROTON-DEPENDENT DRUG EFFLUX TRANSPORTER SUGE"/>
    <property type="match status" value="1"/>
</dbReference>
<dbReference type="GO" id="GO:0005886">
    <property type="term" value="C:plasma membrane"/>
    <property type="evidence" value="ECO:0007669"/>
    <property type="project" value="UniProtKB-SubCell"/>
</dbReference>
<dbReference type="GO" id="GO:0022857">
    <property type="term" value="F:transmembrane transporter activity"/>
    <property type="evidence" value="ECO:0007669"/>
    <property type="project" value="InterPro"/>
</dbReference>
<dbReference type="STRING" id="930131.SAMN05216389_11455"/>
<sequence length="107" mass="11370">MNAYFLLGLSVVSEVIAISMLKASNGFKNIIPTMGVIIGYTLAFYALSISLKTIPIGTAYAIWAGLATALTALVSITVYKENYNSKKSLGFILIIGGVILLNIEGVH</sequence>
<accession>A0A1I0F7Z5</accession>
<dbReference type="RefSeq" id="WP_090871057.1">
    <property type="nucleotide sequence ID" value="NZ_FOHE01000014.1"/>
</dbReference>
<dbReference type="SUPFAM" id="SSF103481">
    <property type="entry name" value="Multidrug resistance efflux transporter EmrE"/>
    <property type="match status" value="1"/>
</dbReference>
<comment type="similarity">
    <text evidence="7">Belongs to the drug/metabolite transporter (DMT) superfamily. Small multidrug resistance (SMR) (TC 2.A.7.1) family.</text>
</comment>
<feature type="transmembrane region" description="Helical" evidence="8">
    <location>
        <begin position="27"/>
        <end position="47"/>
    </location>
</feature>
<dbReference type="InterPro" id="IPR045324">
    <property type="entry name" value="Small_multidrug_res"/>
</dbReference>
<keyword evidence="2" id="KW-0813">Transport</keyword>
<protein>
    <submittedName>
        <fullName evidence="9">Multidrug resistance protein EbrA</fullName>
    </submittedName>
</protein>
<evidence type="ECO:0000313" key="10">
    <source>
        <dbReference type="Proteomes" id="UP000198618"/>
    </source>
</evidence>
<feature type="transmembrane region" description="Helical" evidence="8">
    <location>
        <begin position="59"/>
        <end position="79"/>
    </location>
</feature>
<proteinExistence type="inferred from homology"/>
<evidence type="ECO:0000256" key="6">
    <source>
        <dbReference type="ARBA" id="ARBA00023136"/>
    </source>
</evidence>
<evidence type="ECO:0000256" key="1">
    <source>
        <dbReference type="ARBA" id="ARBA00004651"/>
    </source>
</evidence>
<keyword evidence="5 8" id="KW-1133">Transmembrane helix</keyword>
<evidence type="ECO:0000256" key="7">
    <source>
        <dbReference type="RuleBase" id="RU003942"/>
    </source>
</evidence>